<dbReference type="RefSeq" id="WP_024388713.1">
    <property type="nucleotide sequence ID" value="NZ_CEIE01000015.1"/>
</dbReference>
<proteinExistence type="predicted"/>
<dbReference type="EMBL" id="FIIX01000019">
    <property type="protein sequence ID" value="CYW00915.1"/>
    <property type="molecule type" value="Genomic_DNA"/>
</dbReference>
<dbReference type="NCBIfam" id="NF000539">
    <property type="entry name" value="plantaricin"/>
    <property type="match status" value="1"/>
</dbReference>
<dbReference type="Proteomes" id="UP000073388">
    <property type="component" value="Unassembled WGS sequence"/>
</dbReference>
<evidence type="ECO:0000313" key="2">
    <source>
        <dbReference type="Proteomes" id="UP000073388"/>
    </source>
</evidence>
<sequence length="75" mass="8207">MSKKLENWKKAIYFKDENIDNPAGDIFRELSDSELDGMMAGGTANSFCHCYSGKDSCGRGCTITTECPIATIICC</sequence>
<accession>A0A0Z8M1T9</accession>
<protein>
    <submittedName>
        <fullName evidence="1">Lantibiotic</fullName>
    </submittedName>
</protein>
<evidence type="ECO:0000313" key="1">
    <source>
        <dbReference type="EMBL" id="CYW00915.1"/>
    </source>
</evidence>
<name>A0A0Z8M1T9_STRSU</name>
<dbReference type="AlphaFoldDB" id="A0A0Z8M1T9"/>
<reference evidence="1 2" key="1">
    <citation type="submission" date="2016-02" db="EMBL/GenBank/DDBJ databases">
        <authorList>
            <consortium name="Pathogen Informatics"/>
        </authorList>
    </citation>
    <scope>NUCLEOTIDE SEQUENCE [LARGE SCALE GENOMIC DNA]</scope>
    <source>
        <strain evidence="1 2">LSS99</strain>
    </source>
</reference>
<organism evidence="1 2">
    <name type="scientific">Streptococcus suis</name>
    <dbReference type="NCBI Taxonomy" id="1307"/>
    <lineage>
        <taxon>Bacteria</taxon>
        <taxon>Bacillati</taxon>
        <taxon>Bacillota</taxon>
        <taxon>Bacilli</taxon>
        <taxon>Lactobacillales</taxon>
        <taxon>Streptococcaceae</taxon>
        <taxon>Streptococcus</taxon>
    </lineage>
</organism>
<gene>
    <name evidence="1" type="ORF">ERS132461_01053</name>
</gene>